<dbReference type="EMBL" id="PUIA01000069">
    <property type="protein sequence ID" value="PQO26077.1"/>
    <property type="molecule type" value="Genomic_DNA"/>
</dbReference>
<dbReference type="CDD" id="cd00229">
    <property type="entry name" value="SGNH_hydrolase"/>
    <property type="match status" value="1"/>
</dbReference>
<proteinExistence type="predicted"/>
<accession>A0A2S8F1V0</accession>
<dbReference type="SUPFAM" id="SSF52266">
    <property type="entry name" value="SGNH hydrolase"/>
    <property type="match status" value="1"/>
</dbReference>
<evidence type="ECO:0000259" key="2">
    <source>
        <dbReference type="Pfam" id="PF13472"/>
    </source>
</evidence>
<dbReference type="InterPro" id="IPR036514">
    <property type="entry name" value="SGNH_hydro_sf"/>
</dbReference>
<keyword evidence="3" id="KW-0378">Hydrolase</keyword>
<feature type="signal peptide" evidence="1">
    <location>
        <begin position="1"/>
        <end position="20"/>
    </location>
</feature>
<name>A0A2S8F1V0_9BACT</name>
<protein>
    <submittedName>
        <fullName evidence="3">SGNH/GDSL hydrolase family protein</fullName>
    </submittedName>
</protein>
<comment type="caution">
    <text evidence="3">The sequence shown here is derived from an EMBL/GenBank/DDBJ whole genome shotgun (WGS) entry which is preliminary data.</text>
</comment>
<organism evidence="3 4">
    <name type="scientific">Blastopirellula marina</name>
    <dbReference type="NCBI Taxonomy" id="124"/>
    <lineage>
        <taxon>Bacteria</taxon>
        <taxon>Pseudomonadati</taxon>
        <taxon>Planctomycetota</taxon>
        <taxon>Planctomycetia</taxon>
        <taxon>Pirellulales</taxon>
        <taxon>Pirellulaceae</taxon>
        <taxon>Blastopirellula</taxon>
    </lineage>
</organism>
<reference evidence="3 4" key="1">
    <citation type="submission" date="2018-02" db="EMBL/GenBank/DDBJ databases">
        <title>Comparative genomes isolates from brazilian mangrove.</title>
        <authorList>
            <person name="Araujo J.E."/>
            <person name="Taketani R.G."/>
            <person name="Silva M.C.P."/>
            <person name="Loureco M.V."/>
            <person name="Andreote F.D."/>
        </authorList>
    </citation>
    <scope>NUCLEOTIDE SEQUENCE [LARGE SCALE GENOMIC DNA]</scope>
    <source>
        <strain evidence="3 4">HEX-2 MGV</strain>
    </source>
</reference>
<dbReference type="InterPro" id="IPR051532">
    <property type="entry name" value="Ester_Hydrolysis_Enzymes"/>
</dbReference>
<dbReference type="Gene3D" id="3.40.50.1110">
    <property type="entry name" value="SGNH hydrolase"/>
    <property type="match status" value="1"/>
</dbReference>
<evidence type="ECO:0000256" key="1">
    <source>
        <dbReference type="SAM" id="SignalP"/>
    </source>
</evidence>
<dbReference type="RefSeq" id="WP_105357771.1">
    <property type="nucleotide sequence ID" value="NZ_PUIA01000069.1"/>
</dbReference>
<dbReference type="Pfam" id="PF13472">
    <property type="entry name" value="Lipase_GDSL_2"/>
    <property type="match status" value="1"/>
</dbReference>
<dbReference type="OrthoDB" id="9815670at2"/>
<sequence>MRTWFLALLLCGLSVSPTLAQEKAKPDPFRDPFANPVDNAQLPRVLIVGDSISIGYTPRVRKLLDGKANVHRPNTNCRWSAFGAEHIDQWVGDSKWDVVHFNFGLWDWYGWSQSVKATPESYAKSLDTIVTKLKAKTDATLIFGVTTPPCIGPEKKVKFVVSEAQAQEFNAAAIAVMNKHGVTINNLYEVIGDDRAKYQLGEDDVHYNDAGRDRLAAAVADKILVAVKAKP</sequence>
<evidence type="ECO:0000313" key="4">
    <source>
        <dbReference type="Proteomes" id="UP000240009"/>
    </source>
</evidence>
<dbReference type="InterPro" id="IPR013830">
    <property type="entry name" value="SGNH_hydro"/>
</dbReference>
<dbReference type="GO" id="GO:0004622">
    <property type="term" value="F:phosphatidylcholine lysophospholipase activity"/>
    <property type="evidence" value="ECO:0007669"/>
    <property type="project" value="TreeGrafter"/>
</dbReference>
<dbReference type="PANTHER" id="PTHR30383:SF26">
    <property type="entry name" value="SGNH HYDROLASE-TYPE ESTERASE DOMAIN-CONTAINING PROTEIN"/>
    <property type="match status" value="1"/>
</dbReference>
<dbReference type="Proteomes" id="UP000240009">
    <property type="component" value="Unassembled WGS sequence"/>
</dbReference>
<dbReference type="AlphaFoldDB" id="A0A2S8F1V0"/>
<feature type="domain" description="SGNH hydrolase-type esterase" evidence="2">
    <location>
        <begin position="48"/>
        <end position="212"/>
    </location>
</feature>
<feature type="chain" id="PRO_5015616244" evidence="1">
    <location>
        <begin position="21"/>
        <end position="231"/>
    </location>
</feature>
<evidence type="ECO:0000313" key="3">
    <source>
        <dbReference type="EMBL" id="PQO26077.1"/>
    </source>
</evidence>
<dbReference type="PANTHER" id="PTHR30383">
    <property type="entry name" value="THIOESTERASE 1/PROTEASE 1/LYSOPHOSPHOLIPASE L1"/>
    <property type="match status" value="1"/>
</dbReference>
<gene>
    <name evidence="3" type="ORF">C5Y96_21750</name>
</gene>
<keyword evidence="1" id="KW-0732">Signal</keyword>